<evidence type="ECO:0000256" key="1">
    <source>
        <dbReference type="ARBA" id="ARBA00022801"/>
    </source>
</evidence>
<dbReference type="EMBL" id="FIZY01000001">
    <property type="protein sequence ID" value="CZF77534.1"/>
    <property type="molecule type" value="Genomic_DNA"/>
</dbReference>
<dbReference type="AlphaFoldDB" id="A0A128ETR6"/>
<sequence>MQLNFKIQGEGSPLLLIHGLFGSLDNLGGLAKVLAEHYQVYQIDLPNHGQSPRSENVDYVSQATAVKDFLDQQKLEKVSVVGHSMGGKVAMMLAQLHPDHLEDLVVMDIAPVEYKVRRHDAVLAGLNASMAQPILSRKDAEAALAEHILEPGVRQFLLKSLAKQENGTFDWRFNVPTLETHYLDIAGWPEQGVFEGETLFLKGANSDYIAAEHRADIERQFPRAKAHVIANTGHWLHAEKPATVARVITRFLTNSER</sequence>
<dbReference type="Pfam" id="PF00561">
    <property type="entry name" value="Abhydrolase_1"/>
    <property type="match status" value="1"/>
</dbReference>
<dbReference type="InterPro" id="IPR000073">
    <property type="entry name" value="AB_hydrolase_1"/>
</dbReference>
<dbReference type="GO" id="GO:0016787">
    <property type="term" value="F:hydrolase activity"/>
    <property type="evidence" value="ECO:0007669"/>
    <property type="project" value="UniProtKB-KW"/>
</dbReference>
<dbReference type="PANTHER" id="PTHR46118">
    <property type="entry name" value="PROTEIN ABHD11"/>
    <property type="match status" value="1"/>
</dbReference>
<organism evidence="3 4">
    <name type="scientific">Grimontia marina</name>
    <dbReference type="NCBI Taxonomy" id="646534"/>
    <lineage>
        <taxon>Bacteria</taxon>
        <taxon>Pseudomonadati</taxon>
        <taxon>Pseudomonadota</taxon>
        <taxon>Gammaproteobacteria</taxon>
        <taxon>Vibrionales</taxon>
        <taxon>Vibrionaceae</taxon>
        <taxon>Grimontia</taxon>
    </lineage>
</organism>
<dbReference type="RefSeq" id="WP_062704890.1">
    <property type="nucleotide sequence ID" value="NZ_CAWRCI010000001.1"/>
</dbReference>
<keyword evidence="4" id="KW-1185">Reference proteome</keyword>
<dbReference type="OrthoDB" id="9808398at2"/>
<dbReference type="InterPro" id="IPR029058">
    <property type="entry name" value="AB_hydrolase_fold"/>
</dbReference>
<name>A0A128ETR6_9GAMM</name>
<dbReference type="PRINTS" id="PR00111">
    <property type="entry name" value="ABHYDROLASE"/>
</dbReference>
<dbReference type="PRINTS" id="PR00412">
    <property type="entry name" value="EPOXHYDRLASE"/>
</dbReference>
<dbReference type="Gene3D" id="3.40.50.1820">
    <property type="entry name" value="alpha/beta hydrolase"/>
    <property type="match status" value="1"/>
</dbReference>
<evidence type="ECO:0000313" key="3">
    <source>
        <dbReference type="EMBL" id="CZF77534.1"/>
    </source>
</evidence>
<protein>
    <submittedName>
        <fullName evidence="3">Esterase YbfF</fullName>
        <ecNumber evidence="3">3.1.-.-</ecNumber>
    </submittedName>
</protein>
<feature type="domain" description="AB hydrolase-1" evidence="2">
    <location>
        <begin position="13"/>
        <end position="241"/>
    </location>
</feature>
<gene>
    <name evidence="3" type="primary">ybfF</name>
    <name evidence="3" type="ORF">GMA8713_00213</name>
</gene>
<keyword evidence="1 3" id="KW-0378">Hydrolase</keyword>
<dbReference type="Proteomes" id="UP000073601">
    <property type="component" value="Unassembled WGS sequence"/>
</dbReference>
<dbReference type="SUPFAM" id="SSF53474">
    <property type="entry name" value="alpha/beta-Hydrolases"/>
    <property type="match status" value="1"/>
</dbReference>
<evidence type="ECO:0000313" key="4">
    <source>
        <dbReference type="Proteomes" id="UP000073601"/>
    </source>
</evidence>
<dbReference type="InterPro" id="IPR000639">
    <property type="entry name" value="Epox_hydrolase-like"/>
</dbReference>
<proteinExistence type="predicted"/>
<accession>A0A128ETR6</accession>
<evidence type="ECO:0000259" key="2">
    <source>
        <dbReference type="Pfam" id="PF00561"/>
    </source>
</evidence>
<reference evidence="4" key="1">
    <citation type="submission" date="2016-02" db="EMBL/GenBank/DDBJ databases">
        <authorList>
            <person name="Rodrigo-Torres Lidia"/>
            <person name="Arahal R.David."/>
        </authorList>
    </citation>
    <scope>NUCLEOTIDE SEQUENCE [LARGE SCALE GENOMIC DNA]</scope>
    <source>
        <strain evidence="4">CECT 8713</strain>
    </source>
</reference>
<dbReference type="EC" id="3.1.-.-" evidence="3"/>
<dbReference type="PANTHER" id="PTHR46118:SF4">
    <property type="entry name" value="PROTEIN ABHD11"/>
    <property type="match status" value="1"/>
</dbReference>